<name>A0ABD3PFN3_9STRA</name>
<dbReference type="SMART" id="SM00184">
    <property type="entry name" value="RING"/>
    <property type="match status" value="1"/>
</dbReference>
<keyword evidence="8" id="KW-1185">Reference proteome</keyword>
<dbReference type="Pfam" id="PF13639">
    <property type="entry name" value="zf-RING_2"/>
    <property type="match status" value="1"/>
</dbReference>
<feature type="coiled-coil region" evidence="5">
    <location>
        <begin position="119"/>
        <end position="216"/>
    </location>
</feature>
<keyword evidence="5" id="KW-0175">Coiled coil</keyword>
<keyword evidence="1" id="KW-0479">Metal-binding</keyword>
<gene>
    <name evidence="7" type="ORF">HJC23_013789</name>
</gene>
<dbReference type="AlphaFoldDB" id="A0ABD3PFN3"/>
<dbReference type="SUPFAM" id="SSF57850">
    <property type="entry name" value="RING/U-box"/>
    <property type="match status" value="1"/>
</dbReference>
<organism evidence="7 8">
    <name type="scientific">Cyclotella cryptica</name>
    <dbReference type="NCBI Taxonomy" id="29204"/>
    <lineage>
        <taxon>Eukaryota</taxon>
        <taxon>Sar</taxon>
        <taxon>Stramenopiles</taxon>
        <taxon>Ochrophyta</taxon>
        <taxon>Bacillariophyta</taxon>
        <taxon>Coscinodiscophyceae</taxon>
        <taxon>Thalassiosirophycidae</taxon>
        <taxon>Stephanodiscales</taxon>
        <taxon>Stephanodiscaceae</taxon>
        <taxon>Cyclotella</taxon>
    </lineage>
</organism>
<dbReference type="InterPro" id="IPR001841">
    <property type="entry name" value="Znf_RING"/>
</dbReference>
<dbReference type="Proteomes" id="UP001516023">
    <property type="component" value="Unassembled WGS sequence"/>
</dbReference>
<evidence type="ECO:0000259" key="6">
    <source>
        <dbReference type="PROSITE" id="PS50089"/>
    </source>
</evidence>
<protein>
    <recommendedName>
        <fullName evidence="6">RING-type domain-containing protein</fullName>
    </recommendedName>
</protein>
<dbReference type="PANTHER" id="PTHR10131">
    <property type="entry name" value="TNF RECEPTOR ASSOCIATED FACTOR"/>
    <property type="match status" value="1"/>
</dbReference>
<evidence type="ECO:0000313" key="7">
    <source>
        <dbReference type="EMBL" id="KAL3786868.1"/>
    </source>
</evidence>
<evidence type="ECO:0000313" key="8">
    <source>
        <dbReference type="Proteomes" id="UP001516023"/>
    </source>
</evidence>
<evidence type="ECO:0000256" key="5">
    <source>
        <dbReference type="SAM" id="Coils"/>
    </source>
</evidence>
<keyword evidence="2 4" id="KW-0863">Zinc-finger</keyword>
<reference evidence="7 8" key="1">
    <citation type="journal article" date="2020" name="G3 (Bethesda)">
        <title>Improved Reference Genome for Cyclotella cryptica CCMP332, a Model for Cell Wall Morphogenesis, Salinity Adaptation, and Lipid Production in Diatoms (Bacillariophyta).</title>
        <authorList>
            <person name="Roberts W.R."/>
            <person name="Downey K.M."/>
            <person name="Ruck E.C."/>
            <person name="Traller J.C."/>
            <person name="Alverson A.J."/>
        </authorList>
    </citation>
    <scope>NUCLEOTIDE SEQUENCE [LARGE SCALE GENOMIC DNA]</scope>
    <source>
        <strain evidence="7 8">CCMP332</strain>
    </source>
</reference>
<dbReference type="PANTHER" id="PTHR10131:SF157">
    <property type="entry name" value="RECEPTOR-ASSOCIATED FACTOR, PUTATIVE-RELATED"/>
    <property type="match status" value="1"/>
</dbReference>
<dbReference type="PROSITE" id="PS00518">
    <property type="entry name" value="ZF_RING_1"/>
    <property type="match status" value="1"/>
</dbReference>
<evidence type="ECO:0000256" key="2">
    <source>
        <dbReference type="ARBA" id="ARBA00022771"/>
    </source>
</evidence>
<comment type="caution">
    <text evidence="7">The sequence shown here is derived from an EMBL/GenBank/DDBJ whole genome shotgun (WGS) entry which is preliminary data.</text>
</comment>
<dbReference type="InterPro" id="IPR017907">
    <property type="entry name" value="Znf_RING_CS"/>
</dbReference>
<dbReference type="GO" id="GO:0008270">
    <property type="term" value="F:zinc ion binding"/>
    <property type="evidence" value="ECO:0007669"/>
    <property type="project" value="UniProtKB-KW"/>
</dbReference>
<dbReference type="EMBL" id="JABMIG020000186">
    <property type="protein sequence ID" value="KAL3786868.1"/>
    <property type="molecule type" value="Genomic_DNA"/>
</dbReference>
<proteinExistence type="predicted"/>
<feature type="domain" description="RING-type" evidence="6">
    <location>
        <begin position="26"/>
        <end position="65"/>
    </location>
</feature>
<dbReference type="PROSITE" id="PS50089">
    <property type="entry name" value="ZF_RING_2"/>
    <property type="match status" value="1"/>
</dbReference>
<accession>A0ABD3PFN3</accession>
<dbReference type="Gene3D" id="3.30.40.10">
    <property type="entry name" value="Zinc/RING finger domain, C3HC4 (zinc finger)"/>
    <property type="match status" value="1"/>
</dbReference>
<dbReference type="InterPro" id="IPR013083">
    <property type="entry name" value="Znf_RING/FYVE/PHD"/>
</dbReference>
<sequence length="221" mass="25104">MASTEPAETPPPILVDETRVSDELICGICLSIPTDIPVMTPCEHIFCRDCLEQAMKLNKCCPNDRRPISSTDVIPLEKGKLLWRMWANIQVKCGNCGVGCPWKGTIVNHKEHTEYCLRVILANNKYDLLANECKKLKKECHLLAAKNAELKEEKDAECSKLKKECNLLAAENAHLKAKTSTFKKFKKERRQLVEEIEKLKEEKKTLKNSLSLLIGAREKNK</sequence>
<evidence type="ECO:0000256" key="4">
    <source>
        <dbReference type="PROSITE-ProRule" id="PRU00175"/>
    </source>
</evidence>
<keyword evidence="3" id="KW-0862">Zinc</keyword>
<evidence type="ECO:0000256" key="3">
    <source>
        <dbReference type="ARBA" id="ARBA00022833"/>
    </source>
</evidence>
<evidence type="ECO:0000256" key="1">
    <source>
        <dbReference type="ARBA" id="ARBA00022723"/>
    </source>
</evidence>